<sequence>MPAFGLFKSQYQAPMAGISNPTISLLLVCWVVVVSPDGVRVTTRDCRKLEETQSVIYVYFPAAGGDVVQKAIWQPMAMGTAPLPGGRSRVYLVRQPIFLLATANVNVIVNCLLRKWTTEVCFSGDLERRSSQQSGGGCLWQAHGKTS</sequence>
<gene>
    <name evidence="1" type="ORF">SAY86_017466</name>
</gene>
<proteinExistence type="predicted"/>
<name>A0AAN7M1K4_TRANT</name>
<dbReference type="Proteomes" id="UP001346149">
    <property type="component" value="Unassembled WGS sequence"/>
</dbReference>
<protein>
    <submittedName>
        <fullName evidence="1">Uncharacterized protein</fullName>
    </submittedName>
</protein>
<keyword evidence="2" id="KW-1185">Reference proteome</keyword>
<evidence type="ECO:0000313" key="2">
    <source>
        <dbReference type="Proteomes" id="UP001346149"/>
    </source>
</evidence>
<accession>A0AAN7M1K4</accession>
<evidence type="ECO:0000313" key="1">
    <source>
        <dbReference type="EMBL" id="KAK4790162.1"/>
    </source>
</evidence>
<reference evidence="1 2" key="1">
    <citation type="journal article" date="2023" name="Hortic Res">
        <title>Pangenome of water caltrop reveals structural variations and asymmetric subgenome divergence after allopolyploidization.</title>
        <authorList>
            <person name="Zhang X."/>
            <person name="Chen Y."/>
            <person name="Wang L."/>
            <person name="Yuan Y."/>
            <person name="Fang M."/>
            <person name="Shi L."/>
            <person name="Lu R."/>
            <person name="Comes H.P."/>
            <person name="Ma Y."/>
            <person name="Chen Y."/>
            <person name="Huang G."/>
            <person name="Zhou Y."/>
            <person name="Zheng Z."/>
            <person name="Qiu Y."/>
        </authorList>
    </citation>
    <scope>NUCLEOTIDE SEQUENCE [LARGE SCALE GENOMIC DNA]</scope>
    <source>
        <strain evidence="1">F231</strain>
    </source>
</reference>
<comment type="caution">
    <text evidence="1">The sequence shown here is derived from an EMBL/GenBank/DDBJ whole genome shotgun (WGS) entry which is preliminary data.</text>
</comment>
<organism evidence="1 2">
    <name type="scientific">Trapa natans</name>
    <name type="common">Water chestnut</name>
    <dbReference type="NCBI Taxonomy" id="22666"/>
    <lineage>
        <taxon>Eukaryota</taxon>
        <taxon>Viridiplantae</taxon>
        <taxon>Streptophyta</taxon>
        <taxon>Embryophyta</taxon>
        <taxon>Tracheophyta</taxon>
        <taxon>Spermatophyta</taxon>
        <taxon>Magnoliopsida</taxon>
        <taxon>eudicotyledons</taxon>
        <taxon>Gunneridae</taxon>
        <taxon>Pentapetalae</taxon>
        <taxon>rosids</taxon>
        <taxon>malvids</taxon>
        <taxon>Myrtales</taxon>
        <taxon>Lythraceae</taxon>
        <taxon>Trapa</taxon>
    </lineage>
</organism>
<dbReference type="EMBL" id="JAXQNO010000010">
    <property type="protein sequence ID" value="KAK4790162.1"/>
    <property type="molecule type" value="Genomic_DNA"/>
</dbReference>
<dbReference type="AlphaFoldDB" id="A0AAN7M1K4"/>